<feature type="compositionally biased region" description="Low complexity" evidence="1">
    <location>
        <begin position="42"/>
        <end position="53"/>
    </location>
</feature>
<comment type="caution">
    <text evidence="3">The sequence shown here is derived from an EMBL/GenBank/DDBJ whole genome shotgun (WGS) entry which is preliminary data.</text>
</comment>
<dbReference type="EMBL" id="MCGN01000001">
    <property type="protein sequence ID" value="ORZ03856.1"/>
    <property type="molecule type" value="Genomic_DNA"/>
</dbReference>
<evidence type="ECO:0000313" key="3">
    <source>
        <dbReference type="EMBL" id="ORZ03856.1"/>
    </source>
</evidence>
<proteinExistence type="predicted"/>
<dbReference type="Proteomes" id="UP000242180">
    <property type="component" value="Unassembled WGS sequence"/>
</dbReference>
<sequence>MRSILFLAAATAICLSGAVFAQDANSNSGELQASGSEPPPVSESQPVTDAVGDVVGDVGSIPDYIGADPASAAGSPGIVGRPDSG</sequence>
<evidence type="ECO:0000313" key="4">
    <source>
        <dbReference type="Proteomes" id="UP000242180"/>
    </source>
</evidence>
<keyword evidence="4" id="KW-1185">Reference proteome</keyword>
<feature type="region of interest" description="Disordered" evidence="1">
    <location>
        <begin position="26"/>
        <end position="53"/>
    </location>
</feature>
<feature type="chain" id="PRO_5012846540" evidence="2">
    <location>
        <begin position="22"/>
        <end position="85"/>
    </location>
</feature>
<feature type="signal peptide" evidence="2">
    <location>
        <begin position="1"/>
        <end position="21"/>
    </location>
</feature>
<evidence type="ECO:0000256" key="1">
    <source>
        <dbReference type="SAM" id="MobiDB-lite"/>
    </source>
</evidence>
<evidence type="ECO:0000256" key="2">
    <source>
        <dbReference type="SAM" id="SignalP"/>
    </source>
</evidence>
<name>A0A1X2HWB0_SYNRA</name>
<gene>
    <name evidence="3" type="ORF">BCR43DRAFT_510860</name>
</gene>
<dbReference type="InParanoid" id="A0A1X2HWB0"/>
<keyword evidence="2" id="KW-0732">Signal</keyword>
<feature type="region of interest" description="Disordered" evidence="1">
    <location>
        <begin position="65"/>
        <end position="85"/>
    </location>
</feature>
<feature type="compositionally biased region" description="Low complexity" evidence="1">
    <location>
        <begin position="66"/>
        <end position="76"/>
    </location>
</feature>
<organism evidence="3 4">
    <name type="scientific">Syncephalastrum racemosum</name>
    <name type="common">Filamentous fungus</name>
    <dbReference type="NCBI Taxonomy" id="13706"/>
    <lineage>
        <taxon>Eukaryota</taxon>
        <taxon>Fungi</taxon>
        <taxon>Fungi incertae sedis</taxon>
        <taxon>Mucoromycota</taxon>
        <taxon>Mucoromycotina</taxon>
        <taxon>Mucoromycetes</taxon>
        <taxon>Mucorales</taxon>
        <taxon>Syncephalastraceae</taxon>
        <taxon>Syncephalastrum</taxon>
    </lineage>
</organism>
<accession>A0A1X2HWB0</accession>
<dbReference type="AlphaFoldDB" id="A0A1X2HWB0"/>
<protein>
    <submittedName>
        <fullName evidence="3">Uncharacterized protein</fullName>
    </submittedName>
</protein>
<reference evidence="3 4" key="1">
    <citation type="submission" date="2016-07" db="EMBL/GenBank/DDBJ databases">
        <title>Pervasive Adenine N6-methylation of Active Genes in Fungi.</title>
        <authorList>
            <consortium name="DOE Joint Genome Institute"/>
            <person name="Mondo S.J."/>
            <person name="Dannebaum R.O."/>
            <person name="Kuo R.C."/>
            <person name="Labutti K."/>
            <person name="Haridas S."/>
            <person name="Kuo A."/>
            <person name="Salamov A."/>
            <person name="Ahrendt S.R."/>
            <person name="Lipzen A."/>
            <person name="Sullivan W."/>
            <person name="Andreopoulos W.B."/>
            <person name="Clum A."/>
            <person name="Lindquist E."/>
            <person name="Daum C."/>
            <person name="Ramamoorthy G.K."/>
            <person name="Gryganskyi A."/>
            <person name="Culley D."/>
            <person name="Magnuson J.K."/>
            <person name="James T.Y."/>
            <person name="O'Malley M.A."/>
            <person name="Stajich J.E."/>
            <person name="Spatafora J.W."/>
            <person name="Visel A."/>
            <person name="Grigoriev I.V."/>
        </authorList>
    </citation>
    <scope>NUCLEOTIDE SEQUENCE [LARGE SCALE GENOMIC DNA]</scope>
    <source>
        <strain evidence="3 4">NRRL 2496</strain>
    </source>
</reference>